<keyword evidence="3" id="KW-1185">Reference proteome</keyword>
<dbReference type="EMBL" id="UYRV01005276">
    <property type="protein sequence ID" value="VDK52442.1"/>
    <property type="molecule type" value="Genomic_DNA"/>
</dbReference>
<proteinExistence type="predicted"/>
<protein>
    <submittedName>
        <fullName evidence="2">Uncharacterized protein</fullName>
    </submittedName>
</protein>
<organism evidence="2 3">
    <name type="scientific">Cylicostephanus goldi</name>
    <name type="common">Nematode worm</name>
    <dbReference type="NCBI Taxonomy" id="71465"/>
    <lineage>
        <taxon>Eukaryota</taxon>
        <taxon>Metazoa</taxon>
        <taxon>Ecdysozoa</taxon>
        <taxon>Nematoda</taxon>
        <taxon>Chromadorea</taxon>
        <taxon>Rhabditida</taxon>
        <taxon>Rhabditina</taxon>
        <taxon>Rhabditomorpha</taxon>
        <taxon>Strongyloidea</taxon>
        <taxon>Strongylidae</taxon>
        <taxon>Cylicostephanus</taxon>
    </lineage>
</organism>
<feature type="non-terminal residue" evidence="2">
    <location>
        <position position="1"/>
    </location>
</feature>
<evidence type="ECO:0000313" key="3">
    <source>
        <dbReference type="Proteomes" id="UP000271889"/>
    </source>
</evidence>
<feature type="compositionally biased region" description="Basic and acidic residues" evidence="1">
    <location>
        <begin position="110"/>
        <end position="119"/>
    </location>
</feature>
<feature type="compositionally biased region" description="Basic and acidic residues" evidence="1">
    <location>
        <begin position="1"/>
        <end position="10"/>
    </location>
</feature>
<feature type="compositionally biased region" description="Basic and acidic residues" evidence="1">
    <location>
        <begin position="80"/>
        <end position="93"/>
    </location>
</feature>
<feature type="compositionally biased region" description="Polar residues" evidence="1">
    <location>
        <begin position="45"/>
        <end position="63"/>
    </location>
</feature>
<name>A0A3P6QQ16_CYLGO</name>
<dbReference type="AlphaFoldDB" id="A0A3P6QQ16"/>
<reference evidence="2 3" key="1">
    <citation type="submission" date="2018-11" db="EMBL/GenBank/DDBJ databases">
        <authorList>
            <consortium name="Pathogen Informatics"/>
        </authorList>
    </citation>
    <scope>NUCLEOTIDE SEQUENCE [LARGE SCALE GENOMIC DNA]</scope>
</reference>
<dbReference type="OrthoDB" id="5901924at2759"/>
<gene>
    <name evidence="2" type="ORF">CGOC_LOCUS2377</name>
</gene>
<dbReference type="Proteomes" id="UP000271889">
    <property type="component" value="Unassembled WGS sequence"/>
</dbReference>
<feature type="region of interest" description="Disordered" evidence="1">
    <location>
        <begin position="1"/>
        <end position="152"/>
    </location>
</feature>
<evidence type="ECO:0000313" key="2">
    <source>
        <dbReference type="EMBL" id="VDK52442.1"/>
    </source>
</evidence>
<accession>A0A3P6QQ16</accession>
<evidence type="ECO:0000256" key="1">
    <source>
        <dbReference type="SAM" id="MobiDB-lite"/>
    </source>
</evidence>
<sequence>LQLFQKEAEPSKSAGAGAKGEKSALPSVTAVPADSSEPISAIVVESTTPLPKSSNVKTATTPAKTPEDRTQKPSVVEPSRTTEEKKKLSKLTERTQQSSVKAPIVPAKPQSKEKSEGRKKNMGGAVQKRTSGERTKISAENMPLLPSKSPQK</sequence>